<dbReference type="Pfam" id="PF03061">
    <property type="entry name" value="4HBT"/>
    <property type="match status" value="1"/>
</dbReference>
<name>E4RUM9_LEAB4</name>
<dbReference type="Gene3D" id="3.10.129.10">
    <property type="entry name" value="Hotdog Thioesterase"/>
    <property type="match status" value="1"/>
</dbReference>
<dbReference type="GO" id="GO:0005829">
    <property type="term" value="C:cytosol"/>
    <property type="evidence" value="ECO:0007669"/>
    <property type="project" value="TreeGrafter"/>
</dbReference>
<keyword evidence="5" id="KW-1185">Reference proteome</keyword>
<dbReference type="AlphaFoldDB" id="E4RUM9"/>
<evidence type="ECO:0000313" key="4">
    <source>
        <dbReference type="EMBL" id="ADQ18765.1"/>
    </source>
</evidence>
<reference key="1">
    <citation type="submission" date="2010-11" db="EMBL/GenBank/DDBJ databases">
        <title>The complete genome of Leadbetterella byssophila DSM 17132.</title>
        <authorList>
            <consortium name="US DOE Joint Genome Institute (JGI-PGF)"/>
            <person name="Lucas S."/>
            <person name="Copeland A."/>
            <person name="Lapidus A."/>
            <person name="Glavina del Rio T."/>
            <person name="Dalin E."/>
            <person name="Tice H."/>
            <person name="Bruce D."/>
            <person name="Goodwin L."/>
            <person name="Pitluck S."/>
            <person name="Kyrpides N."/>
            <person name="Mavromatis K."/>
            <person name="Ivanova N."/>
            <person name="Teshima H."/>
            <person name="Brettin T."/>
            <person name="Detter J.C."/>
            <person name="Han C."/>
            <person name="Tapia R."/>
            <person name="Land M."/>
            <person name="Hauser L."/>
            <person name="Markowitz V."/>
            <person name="Cheng J.-F."/>
            <person name="Hugenholtz P."/>
            <person name="Woyke T."/>
            <person name="Wu D."/>
            <person name="Tindall B."/>
            <person name="Pomrenke H.G."/>
            <person name="Brambilla E."/>
            <person name="Klenk H.-P."/>
            <person name="Eisen J.A."/>
        </authorList>
    </citation>
    <scope>NUCLEOTIDE SEQUENCE [LARGE SCALE GENOMIC DNA]</scope>
    <source>
        <strain>DSM 17132</strain>
    </source>
</reference>
<dbReference type="GO" id="GO:0061522">
    <property type="term" value="F:1,4-dihydroxy-2-naphthoyl-CoA thioesterase activity"/>
    <property type="evidence" value="ECO:0007669"/>
    <property type="project" value="TreeGrafter"/>
</dbReference>
<dbReference type="NCBIfam" id="TIGR00369">
    <property type="entry name" value="unchar_dom_1"/>
    <property type="match status" value="1"/>
</dbReference>
<proteinExistence type="inferred from homology"/>
<dbReference type="HOGENOM" id="CLU_089876_13_1_10"/>
<dbReference type="InterPro" id="IPR029069">
    <property type="entry name" value="HotDog_dom_sf"/>
</dbReference>
<dbReference type="OrthoDB" id="9798208at2"/>
<accession>E4RUM9</accession>
<comment type="similarity">
    <text evidence="1">Belongs to the thioesterase PaaI family.</text>
</comment>
<dbReference type="RefSeq" id="WP_013409794.1">
    <property type="nucleotide sequence ID" value="NC_014655.1"/>
</dbReference>
<evidence type="ECO:0000313" key="5">
    <source>
        <dbReference type="Proteomes" id="UP000007435"/>
    </source>
</evidence>
<dbReference type="KEGG" id="lby:Lbys_3104"/>
<keyword evidence="2" id="KW-0378">Hydrolase</keyword>
<organism evidence="4 5">
    <name type="scientific">Leadbetterella byssophila (strain DSM 17132 / JCM 16389 / KACC 11308 / NBRC 106382 / 4M15)</name>
    <dbReference type="NCBI Taxonomy" id="649349"/>
    <lineage>
        <taxon>Bacteria</taxon>
        <taxon>Pseudomonadati</taxon>
        <taxon>Bacteroidota</taxon>
        <taxon>Cytophagia</taxon>
        <taxon>Cytophagales</taxon>
        <taxon>Leadbetterellaceae</taxon>
        <taxon>Leadbetterella</taxon>
    </lineage>
</organism>
<evidence type="ECO:0000259" key="3">
    <source>
        <dbReference type="Pfam" id="PF03061"/>
    </source>
</evidence>
<dbReference type="InterPro" id="IPR003736">
    <property type="entry name" value="PAAI_dom"/>
</dbReference>
<dbReference type="PANTHER" id="PTHR43240">
    <property type="entry name" value="1,4-DIHYDROXY-2-NAPHTHOYL-COA THIOESTERASE 1"/>
    <property type="match status" value="1"/>
</dbReference>
<dbReference type="SUPFAM" id="SSF54637">
    <property type="entry name" value="Thioesterase/thiol ester dehydrase-isomerase"/>
    <property type="match status" value="1"/>
</dbReference>
<reference evidence="4 5" key="2">
    <citation type="journal article" date="2011" name="Stand. Genomic Sci.">
        <title>Complete genome sequence of Leadbetterella byssophila type strain (4M15).</title>
        <authorList>
            <person name="Abt B."/>
            <person name="Teshima H."/>
            <person name="Lucas S."/>
            <person name="Lapidus A."/>
            <person name="Del Rio T.G."/>
            <person name="Nolan M."/>
            <person name="Tice H."/>
            <person name="Cheng J.F."/>
            <person name="Pitluck S."/>
            <person name="Liolios K."/>
            <person name="Pagani I."/>
            <person name="Ivanova N."/>
            <person name="Mavromatis K."/>
            <person name="Pati A."/>
            <person name="Tapia R."/>
            <person name="Han C."/>
            <person name="Goodwin L."/>
            <person name="Chen A."/>
            <person name="Palaniappan K."/>
            <person name="Land M."/>
            <person name="Hauser L."/>
            <person name="Chang Y.J."/>
            <person name="Jeffries C.D."/>
            <person name="Rohde M."/>
            <person name="Goker M."/>
            <person name="Tindall B.J."/>
            <person name="Detter J.C."/>
            <person name="Woyke T."/>
            <person name="Bristow J."/>
            <person name="Eisen J.A."/>
            <person name="Markowitz V."/>
            <person name="Hugenholtz P."/>
            <person name="Klenk H.P."/>
            <person name="Kyrpides N.C."/>
        </authorList>
    </citation>
    <scope>NUCLEOTIDE SEQUENCE [LARGE SCALE GENOMIC DNA]</scope>
    <source>
        <strain evidence="5">DSM 17132 / JCM 16389 / KACC 11308 / NBRC 106382 / 4M15</strain>
    </source>
</reference>
<dbReference type="eggNOG" id="COG2050">
    <property type="taxonomic scope" value="Bacteria"/>
</dbReference>
<dbReference type="Proteomes" id="UP000007435">
    <property type="component" value="Chromosome"/>
</dbReference>
<dbReference type="STRING" id="649349.Lbys_3104"/>
<protein>
    <submittedName>
        <fullName evidence="4">Thioesterase superfamily protein</fullName>
    </submittedName>
</protein>
<gene>
    <name evidence="4" type="ordered locus">Lbys_3104</name>
</gene>
<dbReference type="InterPro" id="IPR006683">
    <property type="entry name" value="Thioestr_dom"/>
</dbReference>
<dbReference type="PANTHER" id="PTHR43240:SF5">
    <property type="entry name" value="1,4-DIHYDROXY-2-NAPHTHOYL-COA THIOESTERASE 1"/>
    <property type="match status" value="1"/>
</dbReference>
<evidence type="ECO:0000256" key="2">
    <source>
        <dbReference type="ARBA" id="ARBA00022801"/>
    </source>
</evidence>
<dbReference type="EMBL" id="CP002305">
    <property type="protein sequence ID" value="ADQ18765.1"/>
    <property type="molecule type" value="Genomic_DNA"/>
</dbReference>
<feature type="domain" description="Thioesterase" evidence="3">
    <location>
        <begin position="49"/>
        <end position="128"/>
    </location>
</feature>
<dbReference type="CDD" id="cd03443">
    <property type="entry name" value="PaaI_thioesterase"/>
    <property type="match status" value="1"/>
</dbReference>
<sequence length="137" mass="15118">MFKNNIDLDVFLEMSKNTLGDHLGISFVELGTDYIIAKMPVDHRTKQPFGILHGGASVALAETLGSIASVLCLDDPMKQKAVGLEINANHLRPVSEGWVYGKVTPIHIGRRTHIWDIKITDENQKLVCVSRLTVAIV</sequence>
<evidence type="ECO:0000256" key="1">
    <source>
        <dbReference type="ARBA" id="ARBA00008324"/>
    </source>
</evidence>